<dbReference type="InterPro" id="IPR050995">
    <property type="entry name" value="WD-F-box_domain-protein"/>
</dbReference>
<dbReference type="SMART" id="SM00320">
    <property type="entry name" value="WD40"/>
    <property type="match status" value="2"/>
</dbReference>
<dbReference type="SUPFAM" id="SSF50978">
    <property type="entry name" value="WD40 repeat-like"/>
    <property type="match status" value="1"/>
</dbReference>
<dbReference type="AlphaFoldDB" id="Q7RF14"/>
<dbReference type="PANTHER" id="PTHR14604">
    <property type="entry name" value="WD40 REPEAT PF20"/>
    <property type="match status" value="1"/>
</dbReference>
<dbReference type="InterPro" id="IPR036322">
    <property type="entry name" value="WD40_repeat_dom_sf"/>
</dbReference>
<dbReference type="InParanoid" id="Q7RF14"/>
<dbReference type="InterPro" id="IPR001680">
    <property type="entry name" value="WD40_rpt"/>
</dbReference>
<dbReference type="EMBL" id="AABL01001515">
    <property type="protein sequence ID" value="EAA16838.1"/>
    <property type="molecule type" value="Genomic_DNA"/>
</dbReference>
<evidence type="ECO:0000313" key="3">
    <source>
        <dbReference type="Proteomes" id="UP000008553"/>
    </source>
</evidence>
<comment type="caution">
    <text evidence="2">The sequence shown here is derived from an EMBL/GenBank/DDBJ whole genome shotgun (WGS) entry which is preliminary data.</text>
</comment>
<name>Q7RF14_PLAYO</name>
<feature type="repeat" description="WD" evidence="1">
    <location>
        <begin position="10"/>
        <end position="40"/>
    </location>
</feature>
<accession>Q7RF14</accession>
<dbReference type="PANTHER" id="PTHR14604:SF3">
    <property type="entry name" value="SPERM-ASSOCIATED ANTIGEN 16 PROTEIN"/>
    <property type="match status" value="1"/>
</dbReference>
<keyword evidence="3" id="KW-1185">Reference proteome</keyword>
<keyword evidence="1" id="KW-0853">WD repeat</keyword>
<dbReference type="PaxDb" id="73239-Q7RF14"/>
<evidence type="ECO:0000313" key="2">
    <source>
        <dbReference type="EMBL" id="EAA16838.1"/>
    </source>
</evidence>
<gene>
    <name evidence="2" type="ORF">PY04897</name>
</gene>
<dbReference type="STRING" id="73239.Q7RF14"/>
<evidence type="ECO:0000256" key="1">
    <source>
        <dbReference type="PROSITE-ProRule" id="PRU00221"/>
    </source>
</evidence>
<dbReference type="InterPro" id="IPR015943">
    <property type="entry name" value="WD40/YVTN_repeat-like_dom_sf"/>
</dbReference>
<dbReference type="Proteomes" id="UP000008553">
    <property type="component" value="Unassembled WGS sequence"/>
</dbReference>
<dbReference type="PROSITE" id="PS50082">
    <property type="entry name" value="WD_REPEATS_2"/>
    <property type="match status" value="1"/>
</dbReference>
<dbReference type="Gene3D" id="2.130.10.10">
    <property type="entry name" value="YVTN repeat-like/Quinoprotein amine dehydrogenase"/>
    <property type="match status" value="1"/>
</dbReference>
<dbReference type="Pfam" id="PF00400">
    <property type="entry name" value="WD40"/>
    <property type="match status" value="2"/>
</dbReference>
<reference evidence="2 3" key="1">
    <citation type="journal article" date="2002" name="Nature">
        <title>Genome sequence and comparative analysis of the model rodent malaria parasite Plasmodium yoelii yoelii.</title>
        <authorList>
            <person name="Carlton J.M."/>
            <person name="Angiuoli S.V."/>
            <person name="Suh B.B."/>
            <person name="Kooij T.W."/>
            <person name="Pertea M."/>
            <person name="Silva J.C."/>
            <person name="Ermolaeva M.D."/>
            <person name="Allen J.E."/>
            <person name="Selengut J.D."/>
            <person name="Koo H.L."/>
            <person name="Peterson J.D."/>
            <person name="Pop M."/>
            <person name="Kosack D.S."/>
            <person name="Shumway M.F."/>
            <person name="Bidwell S.L."/>
            <person name="Shallom S.J."/>
            <person name="van Aken S.E."/>
            <person name="Riedmuller S.B."/>
            <person name="Feldblyum T.V."/>
            <person name="Cho J.K."/>
            <person name="Quackenbush J."/>
            <person name="Sedegah M."/>
            <person name="Shoaibi A."/>
            <person name="Cummings L.M."/>
            <person name="Florens L."/>
            <person name="Yates J.R."/>
            <person name="Raine J.D."/>
            <person name="Sinden R.E."/>
            <person name="Harris M.A."/>
            <person name="Cunningham D.A."/>
            <person name="Preiser P.R."/>
            <person name="Bergman L.W."/>
            <person name="Vaidya A.B."/>
            <person name="van Lin L.H."/>
            <person name="Janse C.J."/>
            <person name="Waters A.P."/>
            <person name="Smith H.O."/>
            <person name="White O.R."/>
            <person name="Salzberg S.L."/>
            <person name="Venter J.C."/>
            <person name="Fraser C.M."/>
            <person name="Hoffman S.L."/>
            <person name="Gardner M.J."/>
            <person name="Carucci D.J."/>
        </authorList>
    </citation>
    <scope>NUCLEOTIDE SEQUENCE [LARGE SCALE GENOMIC DNA]</scope>
    <source>
        <strain evidence="2 3">17XNL</strain>
    </source>
</reference>
<organism evidence="2 3">
    <name type="scientific">Plasmodium yoelii yoelii</name>
    <dbReference type="NCBI Taxonomy" id="73239"/>
    <lineage>
        <taxon>Eukaryota</taxon>
        <taxon>Sar</taxon>
        <taxon>Alveolata</taxon>
        <taxon>Apicomplexa</taxon>
        <taxon>Aconoidasida</taxon>
        <taxon>Haemosporida</taxon>
        <taxon>Plasmodiidae</taxon>
        <taxon>Plasmodium</taxon>
        <taxon>Plasmodium (Vinckeia)</taxon>
    </lineage>
</organism>
<protein>
    <submittedName>
        <fullName evidence="2">Uncharacterized protein</fullName>
    </submittedName>
</protein>
<sequence length="139" mass="16200">MNSLRQRQILRGHVDSINCVNFHPFFKTLTSASADKTVILPPLRINHIFIILIGYKFRIYNIFFNIGPSSANKCPMDKNNKYLFIASEDNTIKIFDVIEKKFVRTLKHEFPIKNIIVENNKLIYSLSNGDIFVRGHRTE</sequence>
<proteinExistence type="predicted"/>